<dbReference type="OrthoDB" id="10564669at2759"/>
<evidence type="ECO:0000313" key="1">
    <source>
        <dbReference type="EMBL" id="KAB8296801.1"/>
    </source>
</evidence>
<keyword evidence="2" id="KW-1185">Reference proteome</keyword>
<protein>
    <submittedName>
        <fullName evidence="1">Uncharacterized protein</fullName>
    </submittedName>
</protein>
<reference evidence="1 2" key="1">
    <citation type="submission" date="2019-06" db="EMBL/GenBank/DDBJ databases">
        <title>Genome Sequence of the Brown Rot Fungal Pathogen Monilinia laxa.</title>
        <authorList>
            <person name="De Miccolis Angelini R.M."/>
            <person name="Landi L."/>
            <person name="Abate D."/>
            <person name="Pollastro S."/>
            <person name="Romanazzi G."/>
            <person name="Faretra F."/>
        </authorList>
    </citation>
    <scope>NUCLEOTIDE SEQUENCE [LARGE SCALE GENOMIC DNA]</scope>
    <source>
        <strain evidence="1 2">Mlax316</strain>
    </source>
</reference>
<name>A0A5N6K3B5_MONLA</name>
<accession>A0A5N6K3B5</accession>
<comment type="caution">
    <text evidence="1">The sequence shown here is derived from an EMBL/GenBank/DDBJ whole genome shotgun (WGS) entry which is preliminary data.</text>
</comment>
<dbReference type="AlphaFoldDB" id="A0A5N6K3B5"/>
<sequence length="88" mass="9874">MVKVSLVIANRHSSGAVPIFELCKAPNKKKETAYMQTEGGVRRSINPVHPKNDPATVRVSQTHPFFRLDETCQHLPANNITEMQSYDP</sequence>
<dbReference type="Proteomes" id="UP000326757">
    <property type="component" value="Unassembled WGS sequence"/>
</dbReference>
<gene>
    <name evidence="1" type="ORF">EYC80_002218</name>
</gene>
<dbReference type="EMBL" id="VIGI01000008">
    <property type="protein sequence ID" value="KAB8296801.1"/>
    <property type="molecule type" value="Genomic_DNA"/>
</dbReference>
<organism evidence="1 2">
    <name type="scientific">Monilinia laxa</name>
    <name type="common">Brown rot fungus</name>
    <name type="synonym">Sclerotinia laxa</name>
    <dbReference type="NCBI Taxonomy" id="61186"/>
    <lineage>
        <taxon>Eukaryota</taxon>
        <taxon>Fungi</taxon>
        <taxon>Dikarya</taxon>
        <taxon>Ascomycota</taxon>
        <taxon>Pezizomycotina</taxon>
        <taxon>Leotiomycetes</taxon>
        <taxon>Helotiales</taxon>
        <taxon>Sclerotiniaceae</taxon>
        <taxon>Monilinia</taxon>
    </lineage>
</organism>
<proteinExistence type="predicted"/>
<evidence type="ECO:0000313" key="2">
    <source>
        <dbReference type="Proteomes" id="UP000326757"/>
    </source>
</evidence>